<dbReference type="GeneTree" id="ENSGT00940000153167"/>
<reference evidence="4" key="2">
    <citation type="submission" date="2025-09" db="UniProtKB">
        <authorList>
            <consortium name="Ensembl"/>
        </authorList>
    </citation>
    <scope>IDENTIFICATION</scope>
</reference>
<dbReference type="InterPro" id="IPR051181">
    <property type="entry name" value="CAF1_poly(A)_ribonucleases"/>
</dbReference>
<name>A0A8C4ZWH0_GADMO</name>
<dbReference type="GO" id="GO:0005634">
    <property type="term" value="C:nucleus"/>
    <property type="evidence" value="ECO:0007669"/>
    <property type="project" value="UniProtKB-SubCell"/>
</dbReference>
<feature type="compositionally biased region" description="Polar residues" evidence="2">
    <location>
        <begin position="140"/>
        <end position="155"/>
    </location>
</feature>
<dbReference type="GO" id="GO:0003723">
    <property type="term" value="F:RNA binding"/>
    <property type="evidence" value="ECO:0007669"/>
    <property type="project" value="UniProtKB-KW"/>
</dbReference>
<keyword evidence="5" id="KW-1185">Reference proteome</keyword>
<accession>A0A8C4ZWH0</accession>
<dbReference type="Proteomes" id="UP000694546">
    <property type="component" value="Chromosome 3"/>
</dbReference>
<dbReference type="InterPro" id="IPR006941">
    <property type="entry name" value="RNase_CAF1"/>
</dbReference>
<organism evidence="4 5">
    <name type="scientific">Gadus morhua</name>
    <name type="common">Atlantic cod</name>
    <dbReference type="NCBI Taxonomy" id="8049"/>
    <lineage>
        <taxon>Eukaryota</taxon>
        <taxon>Metazoa</taxon>
        <taxon>Chordata</taxon>
        <taxon>Craniata</taxon>
        <taxon>Vertebrata</taxon>
        <taxon>Euteleostomi</taxon>
        <taxon>Actinopterygii</taxon>
        <taxon>Neopterygii</taxon>
        <taxon>Teleostei</taxon>
        <taxon>Neoteleostei</taxon>
        <taxon>Acanthomorphata</taxon>
        <taxon>Zeiogadaria</taxon>
        <taxon>Gadariae</taxon>
        <taxon>Gadiformes</taxon>
        <taxon>Gadoidei</taxon>
        <taxon>Gadidae</taxon>
        <taxon>Gadus</taxon>
    </lineage>
</organism>
<dbReference type="SUPFAM" id="SSF53098">
    <property type="entry name" value="Ribonuclease H-like"/>
    <property type="match status" value="1"/>
</dbReference>
<dbReference type="GO" id="GO:0000289">
    <property type="term" value="P:nuclear-transcribed mRNA poly(A) tail shortening"/>
    <property type="evidence" value="ECO:0007669"/>
    <property type="project" value="TreeGrafter"/>
</dbReference>
<feature type="region of interest" description="Disordered" evidence="2">
    <location>
        <begin position="126"/>
        <end position="162"/>
    </location>
</feature>
<sequence>IAVYSAIDEADFLAIDGEFSGISDGPNVSALTNGMDTPEERYAKLKKHSMDFLLFQFGLCTFKYDTEASKYIIKCFNFYIFPKPFNRASPDIKFICQSSSIDFLASQGFDFNKVFRHGIPYLNQEEEGRVREQAEERRNQQANGAATPSYISPSSKGPAHVPEEHKDFISRVIEKVDGLFTNSEKTYPTFFGLHVETIETEKKERYIQISKVDDDERKRREQQKLEKEQEELNDAVGFSRVIHAISKSGKLVVGHNMLLDVMHTIHQFYCPLPQDLIPITSLAELERRLKLAPFKSPKVETAEGFPRYDTAQEQLHEAGYDAYITGLCFISMANYLGSFLTPPKAHISPRSKLMEPFFNKLFLMRIIDIPYLNMTGPDCNIQVSWIDDTSAFVSLSQTDQVQIAMNTSRYAESYRIQTYAEYMKGRRQNKDVNSQPDQSWGEEGWVKSPTTAGTTGYGYKGYRPGAPMGTLGKRSISPNQADQGAGEAQATDGWNQSSHPDGMGNKKLKTDGVPPFLYST</sequence>
<dbReference type="InterPro" id="IPR036397">
    <property type="entry name" value="RNaseH_sf"/>
</dbReference>
<evidence type="ECO:0000256" key="1">
    <source>
        <dbReference type="ARBA" id="ARBA00008372"/>
    </source>
</evidence>
<dbReference type="GO" id="GO:0004535">
    <property type="term" value="F:poly(A)-specific ribonuclease activity"/>
    <property type="evidence" value="ECO:0007669"/>
    <property type="project" value="UniProtKB-EC"/>
</dbReference>
<dbReference type="Gene3D" id="3.30.420.10">
    <property type="entry name" value="Ribonuclease H-like superfamily/Ribonuclease H"/>
    <property type="match status" value="3"/>
</dbReference>
<dbReference type="GO" id="GO:0046872">
    <property type="term" value="F:metal ion binding"/>
    <property type="evidence" value="ECO:0007669"/>
    <property type="project" value="UniProtKB-KW"/>
</dbReference>
<protein>
    <recommendedName>
        <fullName evidence="3">Poly(A)-specific ribonuclease RNA-binding domain-containing protein</fullName>
    </recommendedName>
</protein>
<evidence type="ECO:0000259" key="3">
    <source>
        <dbReference type="Pfam" id="PF08675"/>
    </source>
</evidence>
<dbReference type="Gene3D" id="3.30.70.330">
    <property type="match status" value="1"/>
</dbReference>
<dbReference type="InterPro" id="IPR012337">
    <property type="entry name" value="RNaseH-like_sf"/>
</dbReference>
<reference evidence="4" key="1">
    <citation type="submission" date="2025-08" db="UniProtKB">
        <authorList>
            <consortium name="Ensembl"/>
        </authorList>
    </citation>
    <scope>IDENTIFICATION</scope>
</reference>
<comment type="similarity">
    <text evidence="1">Belongs to the CAF1 family.</text>
</comment>
<dbReference type="GO" id="GO:1990432">
    <property type="term" value="P:siRNA 3'-end processing"/>
    <property type="evidence" value="ECO:0007669"/>
    <property type="project" value="TreeGrafter"/>
</dbReference>
<dbReference type="SUPFAM" id="SSF82708">
    <property type="entry name" value="R3H domain"/>
    <property type="match status" value="1"/>
</dbReference>
<feature type="region of interest" description="Disordered" evidence="2">
    <location>
        <begin position="427"/>
        <end position="447"/>
    </location>
</feature>
<dbReference type="PANTHER" id="PTHR15092">
    <property type="entry name" value="POLY A -SPECIFIC RIBONUCLEASE/TARGET OF EGR1, MEMBER 1"/>
    <property type="match status" value="1"/>
</dbReference>
<dbReference type="InterPro" id="IPR014789">
    <property type="entry name" value="PolyA-riboNase_RNA-binding"/>
</dbReference>
<dbReference type="InterPro" id="IPR036867">
    <property type="entry name" value="R3H_dom_sf"/>
</dbReference>
<dbReference type="Pfam" id="PF04857">
    <property type="entry name" value="CAF1"/>
    <property type="match status" value="1"/>
</dbReference>
<dbReference type="GO" id="GO:0005737">
    <property type="term" value="C:cytoplasm"/>
    <property type="evidence" value="ECO:0007669"/>
    <property type="project" value="UniProtKB-SubCell"/>
</dbReference>
<evidence type="ECO:0000313" key="5">
    <source>
        <dbReference type="Proteomes" id="UP000694546"/>
    </source>
</evidence>
<dbReference type="Pfam" id="PF08675">
    <property type="entry name" value="RNA_bind"/>
    <property type="match status" value="1"/>
</dbReference>
<dbReference type="AlphaFoldDB" id="A0A8C4ZWH0"/>
<gene>
    <name evidence="4" type="primary">parn</name>
</gene>
<proteinExistence type="inferred from homology"/>
<dbReference type="GO" id="GO:1990431">
    <property type="term" value="P:priRNA 3'-end processing"/>
    <property type="evidence" value="ECO:0007669"/>
    <property type="project" value="TreeGrafter"/>
</dbReference>
<dbReference type="PANTHER" id="PTHR15092:SF44">
    <property type="entry name" value="POLY(A)-SPECIFIC RIBONUCLEASE PARN"/>
    <property type="match status" value="1"/>
</dbReference>
<feature type="region of interest" description="Disordered" evidence="2">
    <location>
        <begin position="468"/>
        <end position="520"/>
    </location>
</feature>
<evidence type="ECO:0000313" key="4">
    <source>
        <dbReference type="Ensembl" id="ENSGMOP00000023188.1"/>
    </source>
</evidence>
<dbReference type="InterPro" id="IPR012677">
    <property type="entry name" value="Nucleotide-bd_a/b_plait_sf"/>
</dbReference>
<dbReference type="Ensembl" id="ENSGMOT00000065429.1">
    <property type="protein sequence ID" value="ENSGMOP00000023188.1"/>
    <property type="gene ID" value="ENSGMOG00000003231.2"/>
</dbReference>
<feature type="domain" description="Poly(A)-specific ribonuclease RNA-binding" evidence="3">
    <location>
        <begin position="380"/>
        <end position="424"/>
    </location>
</feature>
<feature type="compositionally biased region" description="Basic and acidic residues" evidence="2">
    <location>
        <begin position="126"/>
        <end position="139"/>
    </location>
</feature>
<evidence type="ECO:0000256" key="2">
    <source>
        <dbReference type="SAM" id="MobiDB-lite"/>
    </source>
</evidence>